<feature type="region of interest" description="Disordered" evidence="1">
    <location>
        <begin position="1"/>
        <end position="29"/>
    </location>
</feature>
<name>A0ABW1S8X6_9PROT</name>
<evidence type="ECO:0000313" key="4">
    <source>
        <dbReference type="Proteomes" id="UP001596303"/>
    </source>
</evidence>
<dbReference type="RefSeq" id="WP_377377452.1">
    <property type="nucleotide sequence ID" value="NZ_JBHSSW010000008.1"/>
</dbReference>
<feature type="compositionally biased region" description="Polar residues" evidence="1">
    <location>
        <begin position="1"/>
        <end position="12"/>
    </location>
</feature>
<evidence type="ECO:0000256" key="1">
    <source>
        <dbReference type="SAM" id="MobiDB-lite"/>
    </source>
</evidence>
<evidence type="ECO:0000313" key="3">
    <source>
        <dbReference type="EMBL" id="MFC6197889.1"/>
    </source>
</evidence>
<comment type="caution">
    <text evidence="3">The sequence shown here is derived from an EMBL/GenBank/DDBJ whole genome shotgun (WGS) entry which is preliminary data.</text>
</comment>
<protein>
    <submittedName>
        <fullName evidence="3">DUF805 domain-containing protein</fullName>
    </submittedName>
</protein>
<feature type="compositionally biased region" description="Basic and acidic residues" evidence="1">
    <location>
        <begin position="173"/>
        <end position="186"/>
    </location>
</feature>
<sequence>MRTEMTPATTNPDVYDPHHPWISGPDEDPSKADWAKEFMDPSGTTKKPVFLRGQSLLGITRLAVIVASLYFSGETFVSDSPLWGIGIFFLGMTLLLILSMVSHVRRLRDAGKTPLLALIIAIPFILSATLGVLTVMSIPGKVEAYEAKIAGSAISVPETDATEAAADEDSAEEAARRPPPETHRETPITVKNQLAGVVGGSLGIWMLLSFFATLFTLFYVARRPSIEHTSSRLVS</sequence>
<dbReference type="EMBL" id="JBHSSW010000008">
    <property type="protein sequence ID" value="MFC6197889.1"/>
    <property type="molecule type" value="Genomic_DNA"/>
</dbReference>
<dbReference type="InterPro" id="IPR008523">
    <property type="entry name" value="DUF805"/>
</dbReference>
<keyword evidence="2" id="KW-0812">Transmembrane</keyword>
<evidence type="ECO:0000256" key="2">
    <source>
        <dbReference type="SAM" id="Phobius"/>
    </source>
</evidence>
<dbReference type="Pfam" id="PF05656">
    <property type="entry name" value="DUF805"/>
    <property type="match status" value="1"/>
</dbReference>
<proteinExistence type="predicted"/>
<keyword evidence="4" id="KW-1185">Reference proteome</keyword>
<gene>
    <name evidence="3" type="ORF">ACFQDM_07360</name>
</gene>
<accession>A0ABW1S8X6</accession>
<keyword evidence="2" id="KW-0472">Membrane</keyword>
<feature type="transmembrane region" description="Helical" evidence="2">
    <location>
        <begin position="115"/>
        <end position="138"/>
    </location>
</feature>
<feature type="transmembrane region" description="Helical" evidence="2">
    <location>
        <begin position="83"/>
        <end position="103"/>
    </location>
</feature>
<reference evidence="4" key="1">
    <citation type="journal article" date="2019" name="Int. J. Syst. Evol. Microbiol.">
        <title>The Global Catalogue of Microorganisms (GCM) 10K type strain sequencing project: providing services to taxonomists for standard genome sequencing and annotation.</title>
        <authorList>
            <consortium name="The Broad Institute Genomics Platform"/>
            <consortium name="The Broad Institute Genome Sequencing Center for Infectious Disease"/>
            <person name="Wu L."/>
            <person name="Ma J."/>
        </authorList>
    </citation>
    <scope>NUCLEOTIDE SEQUENCE [LARGE SCALE GENOMIC DNA]</scope>
    <source>
        <strain evidence="4">CGMCC-1.15741</strain>
    </source>
</reference>
<feature type="region of interest" description="Disordered" evidence="1">
    <location>
        <begin position="159"/>
        <end position="187"/>
    </location>
</feature>
<keyword evidence="2" id="KW-1133">Transmembrane helix</keyword>
<feature type="transmembrane region" description="Helical" evidence="2">
    <location>
        <begin position="202"/>
        <end position="221"/>
    </location>
</feature>
<dbReference type="Proteomes" id="UP001596303">
    <property type="component" value="Unassembled WGS sequence"/>
</dbReference>
<organism evidence="3 4">
    <name type="scientific">Ponticaulis profundi</name>
    <dbReference type="NCBI Taxonomy" id="2665222"/>
    <lineage>
        <taxon>Bacteria</taxon>
        <taxon>Pseudomonadati</taxon>
        <taxon>Pseudomonadota</taxon>
        <taxon>Alphaproteobacteria</taxon>
        <taxon>Hyphomonadales</taxon>
        <taxon>Hyphomonadaceae</taxon>
        <taxon>Ponticaulis</taxon>
    </lineage>
</organism>
<feature type="transmembrane region" description="Helical" evidence="2">
    <location>
        <begin position="49"/>
        <end position="71"/>
    </location>
</feature>